<keyword evidence="4" id="KW-1185">Reference proteome</keyword>
<gene>
    <name evidence="2" type="ORF">Strain138_002250</name>
    <name evidence="3" type="ORF">Strain318_002249</name>
</gene>
<evidence type="ECO:0000313" key="4">
    <source>
        <dbReference type="Proteomes" id="UP001229955"/>
    </source>
</evidence>
<evidence type="ECO:0008006" key="5">
    <source>
        <dbReference type="Google" id="ProtNLM"/>
    </source>
</evidence>
<proteinExistence type="predicted"/>
<dbReference type="KEGG" id="pspc:Strain318_002249"/>
<organism evidence="3 4">
    <name type="scientific">Pseudogemmatithrix spongiicola</name>
    <dbReference type="NCBI Taxonomy" id="3062599"/>
    <lineage>
        <taxon>Bacteria</taxon>
        <taxon>Pseudomonadati</taxon>
        <taxon>Gemmatimonadota</taxon>
        <taxon>Gemmatimonadia</taxon>
        <taxon>Gemmatimonadales</taxon>
        <taxon>Gemmatimonadaceae</taxon>
        <taxon>Pseudogemmatithrix</taxon>
    </lineage>
</organism>
<evidence type="ECO:0000313" key="3">
    <source>
        <dbReference type="EMBL" id="WKW15846.1"/>
    </source>
</evidence>
<dbReference type="AlphaFoldDB" id="A0AA49K1F8"/>
<reference evidence="3" key="1">
    <citation type="submission" date="2023-07" db="EMBL/GenBank/DDBJ databases">
        <authorList>
            <person name="Haufschild T."/>
            <person name="Kallscheuer N."/>
            <person name="Hammer J."/>
            <person name="Kohn T."/>
            <person name="Kabuu M."/>
            <person name="Jogler M."/>
            <person name="Wohfarth N."/>
            <person name="Heuer A."/>
            <person name="Rohde M."/>
            <person name="van Teeseling M.C.F."/>
            <person name="Jogler C."/>
        </authorList>
    </citation>
    <scope>NUCLEOTIDE SEQUENCE</scope>
    <source>
        <strain evidence="2">Strain 138</strain>
        <strain evidence="3">Strain 318</strain>
    </source>
</reference>
<feature type="signal peptide" evidence="1">
    <location>
        <begin position="1"/>
        <end position="21"/>
    </location>
</feature>
<feature type="chain" id="PRO_5041446374" description="DUF1579 domain-containing protein" evidence="1">
    <location>
        <begin position="22"/>
        <end position="179"/>
    </location>
</feature>
<dbReference type="EMBL" id="CP130612">
    <property type="protein sequence ID" value="WKW12939.1"/>
    <property type="molecule type" value="Genomic_DNA"/>
</dbReference>
<keyword evidence="1" id="KW-0732">Signal</keyword>
<name>A0AA49K1F8_9BACT</name>
<dbReference type="RefSeq" id="WP_367885806.1">
    <property type="nucleotide sequence ID" value="NZ_CP130612.1"/>
</dbReference>
<protein>
    <recommendedName>
        <fullName evidence="5">DUF1579 domain-containing protein</fullName>
    </recommendedName>
</protein>
<evidence type="ECO:0000313" key="2">
    <source>
        <dbReference type="EMBL" id="WKW12939.1"/>
    </source>
</evidence>
<accession>A0AA49K1F8</accession>
<sequence>MPLRTAITLLAVSATALSAQAPDPAALMRRSREALAPIQRIVGQWEGDARAWEGPGEPIAVRQHEDVVFGAAGTVIQIRGTGRNPQSRAIVFEAAATIWFDPQANRVRMRTHRDGNSVEPEIEIRPDTIVWGFPVPGGRVRYVIALTDSTWHEVGHYERSGARPIQTIEMHLRRTAPPR</sequence>
<dbReference type="Proteomes" id="UP001229955">
    <property type="component" value="Chromosome"/>
</dbReference>
<evidence type="ECO:0000256" key="1">
    <source>
        <dbReference type="SAM" id="SignalP"/>
    </source>
</evidence>
<accession>A0AA49JVT8</accession>
<dbReference type="EMBL" id="CP130613">
    <property type="protein sequence ID" value="WKW15846.1"/>
    <property type="molecule type" value="Genomic_DNA"/>
</dbReference>